<keyword evidence="3" id="KW-1185">Reference proteome</keyword>
<protein>
    <submittedName>
        <fullName evidence="2">Putative f-box domain-containing protein</fullName>
    </submittedName>
</protein>
<feature type="region of interest" description="Disordered" evidence="1">
    <location>
        <begin position="217"/>
        <end position="244"/>
    </location>
</feature>
<organism evidence="2 3">
    <name type="scientific">Eutypa lata (strain UCR-EL1)</name>
    <name type="common">Grapevine dieback disease fungus</name>
    <name type="synonym">Eutypa armeniacae</name>
    <dbReference type="NCBI Taxonomy" id="1287681"/>
    <lineage>
        <taxon>Eukaryota</taxon>
        <taxon>Fungi</taxon>
        <taxon>Dikarya</taxon>
        <taxon>Ascomycota</taxon>
        <taxon>Pezizomycotina</taxon>
        <taxon>Sordariomycetes</taxon>
        <taxon>Xylariomycetidae</taxon>
        <taxon>Xylariales</taxon>
        <taxon>Diatrypaceae</taxon>
        <taxon>Eutypa</taxon>
    </lineage>
</organism>
<dbReference type="Proteomes" id="UP000012174">
    <property type="component" value="Unassembled WGS sequence"/>
</dbReference>
<dbReference type="OrthoDB" id="5334391at2759"/>
<evidence type="ECO:0000313" key="2">
    <source>
        <dbReference type="EMBL" id="EMR71647.1"/>
    </source>
</evidence>
<feature type="compositionally biased region" description="Acidic residues" evidence="1">
    <location>
        <begin position="225"/>
        <end position="235"/>
    </location>
</feature>
<sequence length="278" mass="31534">MENPLPRPPARGGPRPLLLGPHGPPLRLLTVWDISFPSAYRPSLDPTGSGRPPDPNLAPFVVRRFGWRELDEVLGLRQRHAPSLREIFLDERNVYVHEEDHRWLAGPHAPLSPPRNHTVRCTGVPFSGLPGPRWFDECCADGDVDMSFCPRRRGRRHKEGGFSSAGHIANAPCWRHEEFPYLTVSDAVDVRAGVRIVARQCFMMEALSAFVSPRISVEGDRGEEDKEDEEDEQDDKEQREVRFSDDMWGELMGKGKIAGDERWIVGEDREGKITVVRF</sequence>
<dbReference type="KEGG" id="ela:UCREL1_1308"/>
<dbReference type="HOGENOM" id="CLU_020490_0_0_1"/>
<dbReference type="OMA" id="IANAPCW"/>
<accession>M7T4Y2</accession>
<reference evidence="3" key="1">
    <citation type="journal article" date="2013" name="Genome Announc.">
        <title>Draft genome sequence of the grapevine dieback fungus Eutypa lata UCR-EL1.</title>
        <authorList>
            <person name="Blanco-Ulate B."/>
            <person name="Rolshausen P.E."/>
            <person name="Cantu D."/>
        </authorList>
    </citation>
    <scope>NUCLEOTIDE SEQUENCE [LARGE SCALE GENOMIC DNA]</scope>
    <source>
        <strain evidence="3">UCR-EL1</strain>
    </source>
</reference>
<name>M7T4Y2_EUTLA</name>
<evidence type="ECO:0000256" key="1">
    <source>
        <dbReference type="SAM" id="MobiDB-lite"/>
    </source>
</evidence>
<gene>
    <name evidence="2" type="ORF">UCREL1_1308</name>
</gene>
<dbReference type="eggNOG" id="ENOG502SFSP">
    <property type="taxonomic scope" value="Eukaryota"/>
</dbReference>
<proteinExistence type="predicted"/>
<evidence type="ECO:0000313" key="3">
    <source>
        <dbReference type="Proteomes" id="UP000012174"/>
    </source>
</evidence>
<dbReference type="EMBL" id="KB705608">
    <property type="protein sequence ID" value="EMR71647.1"/>
    <property type="molecule type" value="Genomic_DNA"/>
</dbReference>
<dbReference type="AlphaFoldDB" id="M7T4Y2"/>